<evidence type="ECO:0000256" key="3">
    <source>
        <dbReference type="ARBA" id="ARBA00022771"/>
    </source>
</evidence>
<reference evidence="11" key="1">
    <citation type="submission" date="2015-02" db="EMBL/GenBank/DDBJ databases">
        <title>Genome sequencing for Strongylocentrotus purpuratus.</title>
        <authorList>
            <person name="Murali S."/>
            <person name="Liu Y."/>
            <person name="Vee V."/>
            <person name="English A."/>
            <person name="Wang M."/>
            <person name="Skinner E."/>
            <person name="Han Y."/>
            <person name="Muzny D.M."/>
            <person name="Worley K.C."/>
            <person name="Gibbs R.A."/>
        </authorList>
    </citation>
    <scope>NUCLEOTIDE SEQUENCE</scope>
</reference>
<dbReference type="InterPro" id="IPR001841">
    <property type="entry name" value="Znf_RING"/>
</dbReference>
<dbReference type="SUPFAM" id="SSF57850">
    <property type="entry name" value="RING/U-box"/>
    <property type="match status" value="1"/>
</dbReference>
<dbReference type="OrthoDB" id="6042961at2759"/>
<dbReference type="GO" id="GO:0005654">
    <property type="term" value="C:nucleoplasm"/>
    <property type="evidence" value="ECO:0000318"/>
    <property type="project" value="GO_Central"/>
</dbReference>
<dbReference type="PROSITE" id="PS50089">
    <property type="entry name" value="ZF_RING_2"/>
    <property type="match status" value="1"/>
</dbReference>
<organism evidence="10 11">
    <name type="scientific">Strongylocentrotus purpuratus</name>
    <name type="common">Purple sea urchin</name>
    <dbReference type="NCBI Taxonomy" id="7668"/>
    <lineage>
        <taxon>Eukaryota</taxon>
        <taxon>Metazoa</taxon>
        <taxon>Echinodermata</taxon>
        <taxon>Eleutherozoa</taxon>
        <taxon>Echinozoa</taxon>
        <taxon>Echinoidea</taxon>
        <taxon>Euechinoidea</taxon>
        <taxon>Echinacea</taxon>
        <taxon>Camarodonta</taxon>
        <taxon>Echinidea</taxon>
        <taxon>Strongylocentrotidae</taxon>
        <taxon>Strongylocentrotus</taxon>
    </lineage>
</organism>
<evidence type="ECO:0000256" key="2">
    <source>
        <dbReference type="ARBA" id="ARBA00022723"/>
    </source>
</evidence>
<evidence type="ECO:0000256" key="1">
    <source>
        <dbReference type="ARBA" id="ARBA00022553"/>
    </source>
</evidence>
<dbReference type="RefSeq" id="XP_030830782.1">
    <property type="nucleotide sequence ID" value="XM_030974922.1"/>
</dbReference>
<evidence type="ECO:0000256" key="6">
    <source>
        <dbReference type="SAM" id="Coils"/>
    </source>
</evidence>
<reference evidence="10" key="2">
    <citation type="submission" date="2021-01" db="UniProtKB">
        <authorList>
            <consortium name="EnsemblMetazoa"/>
        </authorList>
    </citation>
    <scope>IDENTIFICATION</scope>
</reference>
<keyword evidence="4" id="KW-0862">Zinc</keyword>
<dbReference type="PROSITE" id="PS50119">
    <property type="entry name" value="ZF_BBOX"/>
    <property type="match status" value="2"/>
</dbReference>
<dbReference type="InParanoid" id="A0A7M7N3P5"/>
<dbReference type="Proteomes" id="UP000007110">
    <property type="component" value="Unassembled WGS sequence"/>
</dbReference>
<dbReference type="InterPro" id="IPR013083">
    <property type="entry name" value="Znf_RING/FYVE/PHD"/>
</dbReference>
<keyword evidence="6" id="KW-0175">Coiled coil</keyword>
<feature type="coiled-coil region" evidence="6">
    <location>
        <begin position="290"/>
        <end position="328"/>
    </location>
</feature>
<dbReference type="Gene3D" id="3.30.40.10">
    <property type="entry name" value="Zinc/RING finger domain, C3HC4 (zinc finger)"/>
    <property type="match status" value="1"/>
</dbReference>
<dbReference type="InterPro" id="IPR017907">
    <property type="entry name" value="Znf_RING_CS"/>
</dbReference>
<keyword evidence="3 5" id="KW-0863">Zinc-finger</keyword>
<dbReference type="SUPFAM" id="SSF57845">
    <property type="entry name" value="B-box zinc-binding domain"/>
    <property type="match status" value="1"/>
</dbReference>
<dbReference type="SUPFAM" id="SSF75011">
    <property type="entry name" value="3-carboxy-cis,cis-mucoante lactonizing enzyme"/>
    <property type="match status" value="1"/>
</dbReference>
<evidence type="ECO:0000313" key="10">
    <source>
        <dbReference type="EnsemblMetazoa" id="XP_030830782"/>
    </source>
</evidence>
<keyword evidence="1" id="KW-0597">Phosphoprotein</keyword>
<accession>A0A7M7N3P5</accession>
<dbReference type="KEGG" id="spu:105445765"/>
<feature type="domain" description="B box-type" evidence="9">
    <location>
        <begin position="136"/>
        <end position="185"/>
    </location>
</feature>
<proteinExistence type="predicted"/>
<dbReference type="SMART" id="SM00184">
    <property type="entry name" value="RING"/>
    <property type="match status" value="1"/>
</dbReference>
<feature type="region of interest" description="Disordered" evidence="7">
    <location>
        <begin position="1"/>
        <end position="27"/>
    </location>
</feature>
<evidence type="ECO:0000256" key="4">
    <source>
        <dbReference type="ARBA" id="ARBA00022833"/>
    </source>
</evidence>
<feature type="domain" description="B box-type" evidence="9">
    <location>
        <begin position="196"/>
        <end position="239"/>
    </location>
</feature>
<keyword evidence="2" id="KW-0479">Metal-binding</keyword>
<dbReference type="GO" id="GO:0061630">
    <property type="term" value="F:ubiquitin protein ligase activity"/>
    <property type="evidence" value="ECO:0000318"/>
    <property type="project" value="GO_Central"/>
</dbReference>
<dbReference type="Gene3D" id="3.30.160.60">
    <property type="entry name" value="Classic Zinc Finger"/>
    <property type="match status" value="1"/>
</dbReference>
<name>A0A7M7N3P5_STRPU</name>
<dbReference type="PROSITE" id="PS00518">
    <property type="entry name" value="ZF_RING_1"/>
    <property type="match status" value="1"/>
</dbReference>
<dbReference type="Gene3D" id="2.120.10.30">
    <property type="entry name" value="TolB, C-terminal domain"/>
    <property type="match status" value="1"/>
</dbReference>
<dbReference type="InterPro" id="IPR000315">
    <property type="entry name" value="Znf_B-box"/>
</dbReference>
<evidence type="ECO:0000259" key="8">
    <source>
        <dbReference type="PROSITE" id="PS50089"/>
    </source>
</evidence>
<dbReference type="Pfam" id="PF13445">
    <property type="entry name" value="zf-RING_UBOX"/>
    <property type="match status" value="1"/>
</dbReference>
<dbReference type="CDD" id="cd19757">
    <property type="entry name" value="Bbox1"/>
    <property type="match status" value="1"/>
</dbReference>
<evidence type="ECO:0000256" key="7">
    <source>
        <dbReference type="SAM" id="MobiDB-lite"/>
    </source>
</evidence>
<dbReference type="FunCoup" id="A0A7M7N3P5">
    <property type="interactions" value="846"/>
</dbReference>
<dbReference type="AlphaFoldDB" id="A0A7M7N3P5"/>
<dbReference type="InterPro" id="IPR047153">
    <property type="entry name" value="TRIM45/56/19-like"/>
</dbReference>
<dbReference type="EnsemblMetazoa" id="XM_030974922">
    <property type="protein sequence ID" value="XP_030830782"/>
    <property type="gene ID" value="LOC105445765"/>
</dbReference>
<evidence type="ECO:0000313" key="11">
    <source>
        <dbReference type="Proteomes" id="UP000007110"/>
    </source>
</evidence>
<dbReference type="PANTHER" id="PTHR25462">
    <property type="entry name" value="BONUS, ISOFORM C-RELATED"/>
    <property type="match status" value="1"/>
</dbReference>
<feature type="domain" description="RING-type" evidence="8">
    <location>
        <begin position="65"/>
        <end position="108"/>
    </location>
</feature>
<keyword evidence="11" id="KW-1185">Reference proteome</keyword>
<feature type="compositionally biased region" description="Low complexity" evidence="7">
    <location>
        <begin position="1"/>
        <end position="26"/>
    </location>
</feature>
<dbReference type="PANTHER" id="PTHR25462:SF296">
    <property type="entry name" value="MEIOTIC P26, ISOFORM F"/>
    <property type="match status" value="1"/>
</dbReference>
<dbReference type="OMA" id="VYFEHAN"/>
<dbReference type="InterPro" id="IPR011042">
    <property type="entry name" value="6-blade_b-propeller_TolB-like"/>
</dbReference>
<dbReference type="InterPro" id="IPR027370">
    <property type="entry name" value="Znf-RING_euk"/>
</dbReference>
<evidence type="ECO:0000256" key="5">
    <source>
        <dbReference type="PROSITE-ProRule" id="PRU00024"/>
    </source>
</evidence>
<dbReference type="GeneID" id="105445765"/>
<evidence type="ECO:0000259" key="9">
    <source>
        <dbReference type="PROSITE" id="PS50119"/>
    </source>
</evidence>
<protein>
    <submittedName>
        <fullName evidence="10">Uncharacterized protein</fullName>
    </submittedName>
</protein>
<dbReference type="GO" id="GO:0008270">
    <property type="term" value="F:zinc ion binding"/>
    <property type="evidence" value="ECO:0007669"/>
    <property type="project" value="UniProtKB-KW"/>
</dbReference>
<sequence length="661" mass="74820">MSTNSPTSSSTNSLTNSPTNSPTSLSASDERVYFEHANELANEHANEIRTMAEALKNVIAQSLECPVCLNTFTDPKILSCSHTYCKACLDNLLECHGKDQMLRCPVCRAETKVPNQDVSKLPANLALKSLIEDMKNQYQFCTNCKSEDKPRAVVYCQDCGKYFCSTCHNKHSQWPDFISHEVLAMSEIVSGTVSVRRWRKCRKHPKEDEECFCSNCRRFACFRCVVMEHTNEGHWVIEAAVYECNHVKSIKDLKSKADKKRSCFQKYVDFIDEQKERVSNVQKQCTDDINKAYEESVQQLTEKKELLIGEVKGRTERVEKELDEMKKSAQEHITHLTTIADMVTNPTKIPSDMDALAAHDTVCQDLQEAFKQEDPDYKQPRQLSKKGKSVNFKRNVGIYELGLGKIVSAVATKNIALPTKNSMSAMVGTPDGRMAVGSWKGGVEIFSADGQHQQTVLKHAVIRGVGFLSDDQCVILDGSNNLTLYTIDYTKLNVMFETLSDDEGGFSNLTVDGDDQIYVSYRRADKIQVFSPAGGKAIREIPCDGYEPEQITSYNDYLIITSAETIRLIDKQGVVIYKLTKLGDDLYPAVSQGNTILIATVKHDVGFVSIEEYTNELKHVKNLVIDYKIEKPERWWYYLQQYRSGEIAFCTPDKLYIFDRK</sequence>